<comment type="caution">
    <text evidence="2">The sequence shown here is derived from an EMBL/GenBank/DDBJ whole genome shotgun (WGS) entry which is preliminary data.</text>
</comment>
<accession>A0ABS6NXK7</accession>
<reference evidence="2" key="1">
    <citation type="submission" date="2021-06" db="EMBL/GenBank/DDBJ databases">
        <title>Updating the genus Pseudomonas: Description of 43 new species and partition of the Pseudomonas putida group.</title>
        <authorList>
            <person name="Girard L."/>
            <person name="Lood C."/>
            <person name="Vandamme P."/>
            <person name="Rokni-Zadeh H."/>
            <person name="Van Noort V."/>
            <person name="Hofte M."/>
            <person name="Lavigne R."/>
            <person name="De Mot R."/>
        </authorList>
    </citation>
    <scope>NUCLEOTIDE SEQUENCE</scope>
    <source>
        <strain evidence="2">SWRI103</strain>
    </source>
</reference>
<dbReference type="RefSeq" id="WP_169377984.1">
    <property type="nucleotide sequence ID" value="NZ_JAHSTY010000001.1"/>
</dbReference>
<evidence type="ECO:0000313" key="2">
    <source>
        <dbReference type="EMBL" id="MBV4452940.1"/>
    </source>
</evidence>
<dbReference type="Proteomes" id="UP001048976">
    <property type="component" value="Unassembled WGS sequence"/>
</dbReference>
<dbReference type="CDD" id="cd00397">
    <property type="entry name" value="DNA_BRE_C"/>
    <property type="match status" value="1"/>
</dbReference>
<keyword evidence="1" id="KW-0233">DNA recombination</keyword>
<keyword evidence="3" id="KW-1185">Reference proteome</keyword>
<dbReference type="InterPro" id="IPR048120">
    <property type="entry name" value="Integrase-like"/>
</dbReference>
<dbReference type="SUPFAM" id="SSF56349">
    <property type="entry name" value="DNA breaking-rejoining enzymes"/>
    <property type="match status" value="1"/>
</dbReference>
<dbReference type="EMBL" id="JAHSTY010000001">
    <property type="protein sequence ID" value="MBV4452940.1"/>
    <property type="molecule type" value="Genomic_DNA"/>
</dbReference>
<dbReference type="Gene3D" id="1.10.443.10">
    <property type="entry name" value="Intergrase catalytic core"/>
    <property type="match status" value="1"/>
</dbReference>
<gene>
    <name evidence="2" type="ORF">KVG91_10065</name>
</gene>
<evidence type="ECO:0000313" key="3">
    <source>
        <dbReference type="Proteomes" id="UP001048976"/>
    </source>
</evidence>
<organism evidence="2 3">
    <name type="scientific">Pseudomonas azadiae</name>
    <dbReference type="NCBI Taxonomy" id="2843612"/>
    <lineage>
        <taxon>Bacteria</taxon>
        <taxon>Pseudomonadati</taxon>
        <taxon>Pseudomonadota</taxon>
        <taxon>Gammaproteobacteria</taxon>
        <taxon>Pseudomonadales</taxon>
        <taxon>Pseudomonadaceae</taxon>
        <taxon>Pseudomonas</taxon>
    </lineage>
</organism>
<protein>
    <submittedName>
        <fullName evidence="2">Site-specific integrase</fullName>
    </submittedName>
</protein>
<sequence>MMNLIKVVPIDDEVILDADQPDRRVANGTVLRSVMGYEFLSEDERWKLSKDTSLNVSLLMSRIPSQHRGAAKKMLVHYATTFSGGTVLRLAAALHDFFSKTSGDISTTQLINYKSGLADNEHLMQLRPFFRRWLNFRLPGVTKEVVSMLDSWRLAGREKGLAVKTLDPRGGPLSDFEHSAFNEGLTFSYEAGEIDLYELCVCLIISTTGRRPIQLTHLKCGDLVDVVGSDGVINYFLHIPRAKQHGSSFRDEFKTYQLTREMYDLLNSHREKLWRDVDLMGYRLSQDHMKLLPLFPAKRSLPRYGSTAELIKVLPGERLHVVVGVFTQIMKRAVESLGIVSDRTGDLLEVFARRFRYSLGTRAAREGVSKFVIAELLDHSDTQHVDTYTLNVPEHLKKIDEALGFQLAVYAQAFTGNLVDTELDALRGSDPASRVKHKRSGVGTCGNFSYCGMNVPRPCYTCVNFQPWLDGPHDELYFELLDERERIMSETGDLTMAAILDRTIVAVAQVIMRCSERKREMACE</sequence>
<dbReference type="InterPro" id="IPR011010">
    <property type="entry name" value="DNA_brk_join_enz"/>
</dbReference>
<name>A0ABS6NXK7_9PSED</name>
<proteinExistence type="predicted"/>
<dbReference type="InterPro" id="IPR013762">
    <property type="entry name" value="Integrase-like_cat_sf"/>
</dbReference>
<dbReference type="NCBIfam" id="NF041502">
    <property type="entry name" value="integrase_1"/>
    <property type="match status" value="1"/>
</dbReference>
<evidence type="ECO:0000256" key="1">
    <source>
        <dbReference type="ARBA" id="ARBA00023172"/>
    </source>
</evidence>